<dbReference type="EMBL" id="LNQE01001806">
    <property type="protein sequence ID" value="KUG05550.1"/>
    <property type="molecule type" value="Genomic_DNA"/>
</dbReference>
<proteinExistence type="predicted"/>
<organism evidence="1">
    <name type="scientific">hydrocarbon metagenome</name>
    <dbReference type="NCBI Taxonomy" id="938273"/>
    <lineage>
        <taxon>unclassified sequences</taxon>
        <taxon>metagenomes</taxon>
        <taxon>ecological metagenomes</taxon>
    </lineage>
</organism>
<gene>
    <name evidence="1" type="ORF">ASZ90_017014</name>
</gene>
<accession>A0A0W8EAJ8</accession>
<sequence>MLIIYEYPRGHPADGNSGNVEAVFGNYISPPHLIVSHEI</sequence>
<reference evidence="1" key="1">
    <citation type="journal article" date="2015" name="Proc. Natl. Acad. Sci. U.S.A.">
        <title>Networks of energetic and metabolic interactions define dynamics in microbial communities.</title>
        <authorList>
            <person name="Embree M."/>
            <person name="Liu J.K."/>
            <person name="Al-Bassam M.M."/>
            <person name="Zengler K."/>
        </authorList>
    </citation>
    <scope>NUCLEOTIDE SEQUENCE</scope>
</reference>
<dbReference type="AlphaFoldDB" id="A0A0W8EAJ8"/>
<evidence type="ECO:0000313" key="1">
    <source>
        <dbReference type="EMBL" id="KUG05550.1"/>
    </source>
</evidence>
<protein>
    <submittedName>
        <fullName evidence="1">Uncharacterized protein</fullName>
    </submittedName>
</protein>
<name>A0A0W8EAJ8_9ZZZZ</name>
<comment type="caution">
    <text evidence="1">The sequence shown here is derived from an EMBL/GenBank/DDBJ whole genome shotgun (WGS) entry which is preliminary data.</text>
</comment>